<dbReference type="PANTHER" id="PTHR43179:SF12">
    <property type="entry name" value="GALACTOFURANOSYLTRANSFERASE GLFT2"/>
    <property type="match status" value="1"/>
</dbReference>
<gene>
    <name evidence="6" type="ORF">ACFO9K_07500</name>
</gene>
<feature type="domain" description="Glycosyltransferase 2-like" evidence="5">
    <location>
        <begin position="4"/>
        <end position="114"/>
    </location>
</feature>
<dbReference type="Pfam" id="PF00535">
    <property type="entry name" value="Glycos_transf_2"/>
    <property type="match status" value="1"/>
</dbReference>
<dbReference type="GeneID" id="73045216"/>
<keyword evidence="2 6" id="KW-0328">Glycosyltransferase</keyword>
<organism evidence="6 7">
    <name type="scientific">Halorussus aquaticus</name>
    <dbReference type="NCBI Taxonomy" id="2953748"/>
    <lineage>
        <taxon>Archaea</taxon>
        <taxon>Methanobacteriati</taxon>
        <taxon>Methanobacteriota</taxon>
        <taxon>Stenosarchaea group</taxon>
        <taxon>Halobacteria</taxon>
        <taxon>Halobacteriales</taxon>
        <taxon>Haladaptataceae</taxon>
        <taxon>Halorussus</taxon>
    </lineage>
</organism>
<sequence length="307" mass="33271">MELSVVVPTLNGRESLASCLDALAAHAPDAEVVVVNGPSADGTTGMVRDRDDVDMLLEVSDRKLNVARNAGLSAVTGDVVALVGQDHVIEPSWYDGIAAGIAEADVVTGPVHRSVRAGVTTESEECRTIDGREVTYFDGGNVAFTRETVEAMDGFDEYLETGGARDCAHRLAASGREVVWSSDVSVTRIDEDDDSDWGWKYRALAYRLVKNYGLRPGVVYRTLRDAVSDALSTATDVIRGDETPSGWMASGKRVAKSMAVGCKDGLKARFADRSEARNPNGLSVRADRAVERYDWRTDPEQREEPTQ</sequence>
<comment type="similarity">
    <text evidence="1">Belongs to the glycosyltransferase 2 family.</text>
</comment>
<evidence type="ECO:0000256" key="4">
    <source>
        <dbReference type="SAM" id="MobiDB-lite"/>
    </source>
</evidence>
<evidence type="ECO:0000256" key="1">
    <source>
        <dbReference type="ARBA" id="ARBA00006739"/>
    </source>
</evidence>
<evidence type="ECO:0000313" key="7">
    <source>
        <dbReference type="Proteomes" id="UP001595945"/>
    </source>
</evidence>
<evidence type="ECO:0000256" key="2">
    <source>
        <dbReference type="ARBA" id="ARBA00022676"/>
    </source>
</evidence>
<evidence type="ECO:0000313" key="6">
    <source>
        <dbReference type="EMBL" id="MFC4824105.1"/>
    </source>
</evidence>
<dbReference type="EMBL" id="JBHSHT010000001">
    <property type="protein sequence ID" value="MFC4824105.1"/>
    <property type="molecule type" value="Genomic_DNA"/>
</dbReference>
<dbReference type="SUPFAM" id="SSF53448">
    <property type="entry name" value="Nucleotide-diphospho-sugar transferases"/>
    <property type="match status" value="1"/>
</dbReference>
<dbReference type="AlphaFoldDB" id="A0ABD5Q040"/>
<dbReference type="GO" id="GO:0016757">
    <property type="term" value="F:glycosyltransferase activity"/>
    <property type="evidence" value="ECO:0007669"/>
    <property type="project" value="UniProtKB-KW"/>
</dbReference>
<proteinExistence type="inferred from homology"/>
<dbReference type="EC" id="2.4.-.-" evidence="6"/>
<accession>A0ABD5Q040</accession>
<dbReference type="CDD" id="cd00761">
    <property type="entry name" value="Glyco_tranf_GTA_type"/>
    <property type="match status" value="1"/>
</dbReference>
<dbReference type="PANTHER" id="PTHR43179">
    <property type="entry name" value="RHAMNOSYLTRANSFERASE WBBL"/>
    <property type="match status" value="1"/>
</dbReference>
<dbReference type="RefSeq" id="WP_254266820.1">
    <property type="nucleotide sequence ID" value="NZ_CP100400.1"/>
</dbReference>
<keyword evidence="7" id="KW-1185">Reference proteome</keyword>
<dbReference type="Proteomes" id="UP001595945">
    <property type="component" value="Unassembled WGS sequence"/>
</dbReference>
<dbReference type="InterPro" id="IPR029044">
    <property type="entry name" value="Nucleotide-diphossugar_trans"/>
</dbReference>
<feature type="compositionally biased region" description="Basic and acidic residues" evidence="4">
    <location>
        <begin position="285"/>
        <end position="307"/>
    </location>
</feature>
<reference evidence="6 7" key="1">
    <citation type="journal article" date="2019" name="Int. J. Syst. Evol. Microbiol.">
        <title>The Global Catalogue of Microorganisms (GCM) 10K type strain sequencing project: providing services to taxonomists for standard genome sequencing and annotation.</title>
        <authorList>
            <consortium name="The Broad Institute Genomics Platform"/>
            <consortium name="The Broad Institute Genome Sequencing Center for Infectious Disease"/>
            <person name="Wu L."/>
            <person name="Ma J."/>
        </authorList>
    </citation>
    <scope>NUCLEOTIDE SEQUENCE [LARGE SCALE GENOMIC DNA]</scope>
    <source>
        <strain evidence="6 7">XZYJ18</strain>
    </source>
</reference>
<evidence type="ECO:0000256" key="3">
    <source>
        <dbReference type="ARBA" id="ARBA00022679"/>
    </source>
</evidence>
<dbReference type="Gene3D" id="3.90.550.10">
    <property type="entry name" value="Spore Coat Polysaccharide Biosynthesis Protein SpsA, Chain A"/>
    <property type="match status" value="1"/>
</dbReference>
<feature type="region of interest" description="Disordered" evidence="4">
    <location>
        <begin position="276"/>
        <end position="307"/>
    </location>
</feature>
<name>A0ABD5Q040_9EURY</name>
<dbReference type="InterPro" id="IPR001173">
    <property type="entry name" value="Glyco_trans_2-like"/>
</dbReference>
<protein>
    <submittedName>
        <fullName evidence="6">Glycosyltransferase family 2 protein</fullName>
        <ecNumber evidence="6">2.4.-.-</ecNumber>
    </submittedName>
</protein>
<keyword evidence="3 6" id="KW-0808">Transferase</keyword>
<comment type="caution">
    <text evidence="6">The sequence shown here is derived from an EMBL/GenBank/DDBJ whole genome shotgun (WGS) entry which is preliminary data.</text>
</comment>
<evidence type="ECO:0000259" key="5">
    <source>
        <dbReference type="Pfam" id="PF00535"/>
    </source>
</evidence>